<dbReference type="RefSeq" id="XP_012654435.1">
    <property type="nucleotide sequence ID" value="XM_012798981.1"/>
</dbReference>
<name>W7X9G3_TETTS</name>
<keyword evidence="1" id="KW-0732">Signal</keyword>
<protein>
    <recommendedName>
        <fullName evidence="4">Transmembrane protein</fullName>
    </recommendedName>
</protein>
<feature type="signal peptide" evidence="1">
    <location>
        <begin position="1"/>
        <end position="18"/>
    </location>
</feature>
<evidence type="ECO:0000313" key="3">
    <source>
        <dbReference type="Proteomes" id="UP000009168"/>
    </source>
</evidence>
<organism evidence="2 3">
    <name type="scientific">Tetrahymena thermophila (strain SB210)</name>
    <dbReference type="NCBI Taxonomy" id="312017"/>
    <lineage>
        <taxon>Eukaryota</taxon>
        <taxon>Sar</taxon>
        <taxon>Alveolata</taxon>
        <taxon>Ciliophora</taxon>
        <taxon>Intramacronucleata</taxon>
        <taxon>Oligohymenophorea</taxon>
        <taxon>Hymenostomatida</taxon>
        <taxon>Tetrahymenina</taxon>
        <taxon>Tetrahymenidae</taxon>
        <taxon>Tetrahymena</taxon>
    </lineage>
</organism>
<gene>
    <name evidence="2" type="ORF">TTHERM_000151189</name>
</gene>
<feature type="chain" id="PRO_5004903548" description="Transmembrane protein" evidence="1">
    <location>
        <begin position="19"/>
        <end position="213"/>
    </location>
</feature>
<reference evidence="3" key="1">
    <citation type="journal article" date="2006" name="PLoS Biol.">
        <title>Macronuclear genome sequence of the ciliate Tetrahymena thermophila, a model eukaryote.</title>
        <authorList>
            <person name="Eisen J.A."/>
            <person name="Coyne R.S."/>
            <person name="Wu M."/>
            <person name="Wu D."/>
            <person name="Thiagarajan M."/>
            <person name="Wortman J.R."/>
            <person name="Badger J.H."/>
            <person name="Ren Q."/>
            <person name="Amedeo P."/>
            <person name="Jones K.M."/>
            <person name="Tallon L.J."/>
            <person name="Delcher A.L."/>
            <person name="Salzberg S.L."/>
            <person name="Silva J.C."/>
            <person name="Haas B.J."/>
            <person name="Majoros W.H."/>
            <person name="Farzad M."/>
            <person name="Carlton J.M."/>
            <person name="Smith R.K. Jr."/>
            <person name="Garg J."/>
            <person name="Pearlman R.E."/>
            <person name="Karrer K.M."/>
            <person name="Sun L."/>
            <person name="Manning G."/>
            <person name="Elde N.C."/>
            <person name="Turkewitz A.P."/>
            <person name="Asai D.J."/>
            <person name="Wilkes D.E."/>
            <person name="Wang Y."/>
            <person name="Cai H."/>
            <person name="Collins K."/>
            <person name="Stewart B.A."/>
            <person name="Lee S.R."/>
            <person name="Wilamowska K."/>
            <person name="Weinberg Z."/>
            <person name="Ruzzo W.L."/>
            <person name="Wloga D."/>
            <person name="Gaertig J."/>
            <person name="Frankel J."/>
            <person name="Tsao C.-C."/>
            <person name="Gorovsky M.A."/>
            <person name="Keeling P.J."/>
            <person name="Waller R.F."/>
            <person name="Patron N.J."/>
            <person name="Cherry J.M."/>
            <person name="Stover N.A."/>
            <person name="Krieger C.J."/>
            <person name="del Toro C."/>
            <person name="Ryder H.F."/>
            <person name="Williamson S.C."/>
            <person name="Barbeau R.A."/>
            <person name="Hamilton E.P."/>
            <person name="Orias E."/>
        </authorList>
    </citation>
    <scope>NUCLEOTIDE SEQUENCE [LARGE SCALE GENOMIC DNA]</scope>
    <source>
        <strain evidence="3">SB210</strain>
    </source>
</reference>
<dbReference type="InParanoid" id="W7X9G3"/>
<evidence type="ECO:0000256" key="1">
    <source>
        <dbReference type="SAM" id="SignalP"/>
    </source>
</evidence>
<accession>W7X9G3</accession>
<keyword evidence="3" id="KW-1185">Reference proteome</keyword>
<evidence type="ECO:0008006" key="4">
    <source>
        <dbReference type="Google" id="ProtNLM"/>
    </source>
</evidence>
<evidence type="ECO:0000313" key="2">
    <source>
        <dbReference type="EMBL" id="EWS73038.1"/>
    </source>
</evidence>
<dbReference type="KEGG" id="tet:TTHERM_000151189"/>
<sequence>MGEYLLLIQKWILIIALAQITLQDNKKISLLKKYNNLRKAVLNLSNQYKNLLRLFANLKQYLQMKQILFQKVTYIICLLKRINYKTSCNQQIAMNSQYQIHKLQQIQQKYQLNNSILFHHIHFIKQNLIKQYKNAKKTQTIPVKFDIKNINQIQINQLTSQINYIYQMQINYNVYYLLQYQFIKNTNITLLLLLKKKKKKNFILIINYLIVVL</sequence>
<dbReference type="Proteomes" id="UP000009168">
    <property type="component" value="Unassembled WGS sequence"/>
</dbReference>
<dbReference type="EMBL" id="GG662603">
    <property type="protein sequence ID" value="EWS73038.1"/>
    <property type="molecule type" value="Genomic_DNA"/>
</dbReference>
<dbReference type="GeneID" id="24437555"/>
<dbReference type="AlphaFoldDB" id="W7X9G3"/>
<proteinExistence type="predicted"/>